<feature type="region of interest" description="Disordered" evidence="8">
    <location>
        <begin position="15"/>
        <end position="79"/>
    </location>
</feature>
<dbReference type="Gene3D" id="3.40.50.1820">
    <property type="entry name" value="alpha/beta hydrolase"/>
    <property type="match status" value="1"/>
</dbReference>
<feature type="compositionally biased region" description="Acidic residues" evidence="8">
    <location>
        <begin position="21"/>
        <end position="33"/>
    </location>
</feature>
<protein>
    <recommendedName>
        <fullName evidence="2 7">Protein phosphatase methylesterase 1</fullName>
        <shortName evidence="7">PME-1</shortName>
        <ecNumber evidence="7">3.1.1.-</ecNumber>
    </recommendedName>
</protein>
<accession>A0ABR1TUW3</accession>
<dbReference type="EC" id="3.1.1.-" evidence="7"/>
<dbReference type="Pfam" id="PF12697">
    <property type="entry name" value="Abhydrolase_6"/>
    <property type="match status" value="1"/>
</dbReference>
<keyword evidence="4 7" id="KW-0378">Hydrolase</keyword>
<comment type="caution">
    <text evidence="10">The sequence shown here is derived from an EMBL/GenBank/DDBJ whole genome shotgun (WGS) entry which is preliminary data.</text>
</comment>
<dbReference type="Proteomes" id="UP001480595">
    <property type="component" value="Unassembled WGS sequence"/>
</dbReference>
<name>A0ABR1TUW3_9PEZI</name>
<comment type="catalytic activity">
    <reaction evidence="6">
        <text>[phosphatase 2A protein]-C-terminal L-leucine methyl ester + H2O = [phosphatase 2A protein]-C-terminal L-leucine + methanol + H(+)</text>
        <dbReference type="Rhea" id="RHEA:48548"/>
        <dbReference type="Rhea" id="RHEA-COMP:12134"/>
        <dbReference type="Rhea" id="RHEA-COMP:12135"/>
        <dbReference type="ChEBI" id="CHEBI:15377"/>
        <dbReference type="ChEBI" id="CHEBI:15378"/>
        <dbReference type="ChEBI" id="CHEBI:17790"/>
        <dbReference type="ChEBI" id="CHEBI:90516"/>
        <dbReference type="ChEBI" id="CHEBI:90517"/>
        <dbReference type="EC" id="3.1.1.89"/>
    </reaction>
</comment>
<evidence type="ECO:0000256" key="3">
    <source>
        <dbReference type="ARBA" id="ARBA00022487"/>
    </source>
</evidence>
<gene>
    <name evidence="10" type="ORF">PG994_011248</name>
</gene>
<sequence>MSDLQKAWAKSRLTAGITPDAFDEREEEMEEADSYITDLPESHPDDDSSSASSASSTGTIIPSPSQKLFARPQGVPRGRTLQPIPWTTYFERELFLQPPESAPGLTLHAYLTSPGDKGPLFVMHHGAGSSGLSFAVCASEIRKRVPAAGMLSSDARGHGLTVTPEGEELDLSLGTLAEDLLTVILMTKAEMKWKELPPIILVGHSLGGAVVTELAKSAQLGNALLGYAVLDVVEGSAMDALQSMQTYLSTRPTGFATLEACIEWHVRSRTLRNSTAARTSVPNLLSMEPAAEGDSRPWKWRTDLARTQPFWEGWFVGLSKKFLEARGGKLLLLAGTDRLDTELTIGQMQGKYNLQVFPEAGHFIHEDLPEKTAISLVDFHRRNDRSALVLPPKVADLLKQGKRSKPNSSTHIE</sequence>
<evidence type="ECO:0000256" key="7">
    <source>
        <dbReference type="PIRNR" id="PIRNR022950"/>
    </source>
</evidence>
<evidence type="ECO:0000256" key="1">
    <source>
        <dbReference type="ARBA" id="ARBA00008645"/>
    </source>
</evidence>
<evidence type="ECO:0000256" key="6">
    <source>
        <dbReference type="ARBA" id="ARBA00049203"/>
    </source>
</evidence>
<reference evidence="10 11" key="1">
    <citation type="submission" date="2023-01" db="EMBL/GenBank/DDBJ databases">
        <title>Analysis of 21 Apiospora genomes using comparative genomics revels a genus with tremendous synthesis potential of carbohydrate active enzymes and secondary metabolites.</title>
        <authorList>
            <person name="Sorensen T."/>
        </authorList>
    </citation>
    <scope>NUCLEOTIDE SEQUENCE [LARGE SCALE GENOMIC DNA]</scope>
    <source>
        <strain evidence="10 11">CBS 135458</strain>
    </source>
</reference>
<evidence type="ECO:0000313" key="10">
    <source>
        <dbReference type="EMBL" id="KAK8049518.1"/>
    </source>
</evidence>
<dbReference type="GeneID" id="92095720"/>
<dbReference type="EMBL" id="JAQQWL010000011">
    <property type="protein sequence ID" value="KAK8049518.1"/>
    <property type="molecule type" value="Genomic_DNA"/>
</dbReference>
<keyword evidence="3 7" id="KW-0719">Serine esterase</keyword>
<dbReference type="PANTHER" id="PTHR14189">
    <property type="entry name" value="PROTEIN PHOSPHATASE METHYLESTERASE-1 RELATED"/>
    <property type="match status" value="1"/>
</dbReference>
<keyword evidence="11" id="KW-1185">Reference proteome</keyword>
<dbReference type="InterPro" id="IPR016812">
    <property type="entry name" value="PPase_methylesterase_euk"/>
</dbReference>
<dbReference type="SUPFAM" id="SSF53474">
    <property type="entry name" value="alpha/beta-Hydrolases"/>
    <property type="match status" value="1"/>
</dbReference>
<evidence type="ECO:0000256" key="2">
    <source>
        <dbReference type="ARBA" id="ARBA00020672"/>
    </source>
</evidence>
<feature type="compositionally biased region" description="Low complexity" evidence="8">
    <location>
        <begin position="49"/>
        <end position="65"/>
    </location>
</feature>
<proteinExistence type="inferred from homology"/>
<dbReference type="InterPro" id="IPR029058">
    <property type="entry name" value="AB_hydrolase_fold"/>
</dbReference>
<dbReference type="PIRSF" id="PIRSF022950">
    <property type="entry name" value="PPase_methylesterase_euk"/>
    <property type="match status" value="1"/>
</dbReference>
<evidence type="ECO:0000313" key="11">
    <source>
        <dbReference type="Proteomes" id="UP001480595"/>
    </source>
</evidence>
<dbReference type="PANTHER" id="PTHR14189:SF0">
    <property type="entry name" value="PROTEIN PHOSPHATASE METHYLESTERASE 1"/>
    <property type="match status" value="1"/>
</dbReference>
<comment type="similarity">
    <text evidence="1 7">Belongs to the AB hydrolase superfamily.</text>
</comment>
<feature type="domain" description="AB hydrolase-1" evidence="9">
    <location>
        <begin position="121"/>
        <end position="373"/>
    </location>
</feature>
<evidence type="ECO:0000256" key="5">
    <source>
        <dbReference type="ARBA" id="ARBA00024741"/>
    </source>
</evidence>
<comment type="function">
    <text evidence="5">Demethylates proteins that have been reversibly carboxymethylated. Demethylates the phosphatase PP2A catalytic subunit.</text>
</comment>
<evidence type="ECO:0000256" key="8">
    <source>
        <dbReference type="SAM" id="MobiDB-lite"/>
    </source>
</evidence>
<organism evidence="10 11">
    <name type="scientific">Apiospora phragmitis</name>
    <dbReference type="NCBI Taxonomy" id="2905665"/>
    <lineage>
        <taxon>Eukaryota</taxon>
        <taxon>Fungi</taxon>
        <taxon>Dikarya</taxon>
        <taxon>Ascomycota</taxon>
        <taxon>Pezizomycotina</taxon>
        <taxon>Sordariomycetes</taxon>
        <taxon>Xylariomycetidae</taxon>
        <taxon>Amphisphaeriales</taxon>
        <taxon>Apiosporaceae</taxon>
        <taxon>Apiospora</taxon>
    </lineage>
</organism>
<evidence type="ECO:0000256" key="4">
    <source>
        <dbReference type="ARBA" id="ARBA00022801"/>
    </source>
</evidence>
<dbReference type="InterPro" id="IPR000073">
    <property type="entry name" value="AB_hydrolase_1"/>
</dbReference>
<dbReference type="RefSeq" id="XP_066711767.1">
    <property type="nucleotide sequence ID" value="XM_066862657.1"/>
</dbReference>
<evidence type="ECO:0000259" key="9">
    <source>
        <dbReference type="Pfam" id="PF12697"/>
    </source>
</evidence>